<feature type="DNA-binding region" description="OmpR/PhoB-type" evidence="7">
    <location>
        <begin position="127"/>
        <end position="223"/>
    </location>
</feature>
<dbReference type="SMART" id="SM00862">
    <property type="entry name" value="Trans_reg_C"/>
    <property type="match status" value="1"/>
</dbReference>
<dbReference type="InterPro" id="IPR001867">
    <property type="entry name" value="OmpR/PhoB-type_DNA-bd"/>
</dbReference>
<name>A0ABV9RQ98_9PSEU</name>
<keyword evidence="11" id="KW-1185">Reference proteome</keyword>
<dbReference type="Gene3D" id="3.40.50.2300">
    <property type="match status" value="1"/>
</dbReference>
<evidence type="ECO:0000256" key="3">
    <source>
        <dbReference type="ARBA" id="ARBA00023125"/>
    </source>
</evidence>
<reference evidence="11" key="1">
    <citation type="journal article" date="2019" name="Int. J. Syst. Evol. Microbiol.">
        <title>The Global Catalogue of Microorganisms (GCM) 10K type strain sequencing project: providing services to taxonomists for standard genome sequencing and annotation.</title>
        <authorList>
            <consortium name="The Broad Institute Genomics Platform"/>
            <consortium name="The Broad Institute Genome Sequencing Center for Infectious Disease"/>
            <person name="Wu L."/>
            <person name="Ma J."/>
        </authorList>
    </citation>
    <scope>NUCLEOTIDE SEQUENCE [LARGE SCALE GENOMIC DNA]</scope>
    <source>
        <strain evidence="11">CCUG 50347</strain>
    </source>
</reference>
<evidence type="ECO:0000259" key="8">
    <source>
        <dbReference type="PROSITE" id="PS50110"/>
    </source>
</evidence>
<comment type="caution">
    <text evidence="10">The sequence shown here is derived from an EMBL/GenBank/DDBJ whole genome shotgun (WGS) entry which is preliminary data.</text>
</comment>
<sequence length="231" mass="24935">MRVLVVEDDDRVAAALRAALERHEMQVERVSRGLAVLPHLAGTDVVLLDLGLPDVDGLEVCRRIREAGDVPVIVVSARGRVDERILGLHHGADDYLVKPYDVGELVARIHAVRRRRGVVPPTGGTPATVAELGDGVVLDRARHALTVDGEEVALSRKEFAVLALLAEADGAVCTRDRLVAEVWGRRWPGADRTLDVHVATLRTKLARPGMVATVRGVGYRLTAGADRRSGV</sequence>
<protein>
    <recommendedName>
        <fullName evidence="5">Sensory transduction protein RegX3</fullName>
    </recommendedName>
</protein>
<proteinExistence type="predicted"/>
<feature type="modified residue" description="4-aspartylphosphate" evidence="6">
    <location>
        <position position="49"/>
    </location>
</feature>
<dbReference type="PANTHER" id="PTHR48111">
    <property type="entry name" value="REGULATOR OF RPOS"/>
    <property type="match status" value="1"/>
</dbReference>
<feature type="domain" description="Response regulatory" evidence="8">
    <location>
        <begin position="2"/>
        <end position="113"/>
    </location>
</feature>
<accession>A0ABV9RQ98</accession>
<dbReference type="EMBL" id="JBHSIM010000062">
    <property type="protein sequence ID" value="MFC4836401.1"/>
    <property type="molecule type" value="Genomic_DNA"/>
</dbReference>
<dbReference type="Pfam" id="PF00486">
    <property type="entry name" value="Trans_reg_C"/>
    <property type="match status" value="1"/>
</dbReference>
<dbReference type="PROSITE" id="PS51755">
    <property type="entry name" value="OMPR_PHOB"/>
    <property type="match status" value="1"/>
</dbReference>
<dbReference type="CDD" id="cd00383">
    <property type="entry name" value="trans_reg_C"/>
    <property type="match status" value="1"/>
</dbReference>
<dbReference type="InterPro" id="IPR016032">
    <property type="entry name" value="Sig_transdc_resp-reg_C-effctor"/>
</dbReference>
<evidence type="ECO:0000313" key="11">
    <source>
        <dbReference type="Proteomes" id="UP001595909"/>
    </source>
</evidence>
<dbReference type="PROSITE" id="PS50110">
    <property type="entry name" value="RESPONSE_REGULATORY"/>
    <property type="match status" value="1"/>
</dbReference>
<evidence type="ECO:0000256" key="5">
    <source>
        <dbReference type="ARBA" id="ARBA00041201"/>
    </source>
</evidence>
<dbReference type="Pfam" id="PF00072">
    <property type="entry name" value="Response_reg"/>
    <property type="match status" value="1"/>
</dbReference>
<dbReference type="Gene3D" id="6.10.250.690">
    <property type="match status" value="1"/>
</dbReference>
<gene>
    <name evidence="10" type="ORF">ACFPEL_28615</name>
</gene>
<evidence type="ECO:0000256" key="7">
    <source>
        <dbReference type="PROSITE-ProRule" id="PRU01091"/>
    </source>
</evidence>
<keyword evidence="4" id="KW-0804">Transcription</keyword>
<evidence type="ECO:0000259" key="9">
    <source>
        <dbReference type="PROSITE" id="PS51755"/>
    </source>
</evidence>
<feature type="domain" description="OmpR/PhoB-type" evidence="9">
    <location>
        <begin position="127"/>
        <end position="223"/>
    </location>
</feature>
<dbReference type="InterPro" id="IPR039420">
    <property type="entry name" value="WalR-like"/>
</dbReference>
<evidence type="ECO:0000256" key="1">
    <source>
        <dbReference type="ARBA" id="ARBA00022553"/>
    </source>
</evidence>
<keyword evidence="1 6" id="KW-0597">Phosphoprotein</keyword>
<dbReference type="SMART" id="SM00448">
    <property type="entry name" value="REC"/>
    <property type="match status" value="1"/>
</dbReference>
<evidence type="ECO:0000256" key="6">
    <source>
        <dbReference type="PROSITE-ProRule" id="PRU00169"/>
    </source>
</evidence>
<dbReference type="SUPFAM" id="SSF46894">
    <property type="entry name" value="C-terminal effector domain of the bipartite response regulators"/>
    <property type="match status" value="1"/>
</dbReference>
<dbReference type="InterPro" id="IPR011006">
    <property type="entry name" value="CheY-like_superfamily"/>
</dbReference>
<dbReference type="Gene3D" id="1.10.10.10">
    <property type="entry name" value="Winged helix-like DNA-binding domain superfamily/Winged helix DNA-binding domain"/>
    <property type="match status" value="1"/>
</dbReference>
<dbReference type="RefSeq" id="WP_274189204.1">
    <property type="nucleotide sequence ID" value="NZ_BAABHN010000062.1"/>
</dbReference>
<organism evidence="10 11">
    <name type="scientific">Actinomycetospora chibensis</name>
    <dbReference type="NCBI Taxonomy" id="663606"/>
    <lineage>
        <taxon>Bacteria</taxon>
        <taxon>Bacillati</taxon>
        <taxon>Actinomycetota</taxon>
        <taxon>Actinomycetes</taxon>
        <taxon>Pseudonocardiales</taxon>
        <taxon>Pseudonocardiaceae</taxon>
        <taxon>Actinomycetospora</taxon>
    </lineage>
</organism>
<dbReference type="InterPro" id="IPR036388">
    <property type="entry name" value="WH-like_DNA-bd_sf"/>
</dbReference>
<evidence type="ECO:0000256" key="2">
    <source>
        <dbReference type="ARBA" id="ARBA00023015"/>
    </source>
</evidence>
<dbReference type="InterPro" id="IPR001789">
    <property type="entry name" value="Sig_transdc_resp-reg_receiver"/>
</dbReference>
<keyword evidence="3 7" id="KW-0238">DNA-binding</keyword>
<evidence type="ECO:0000256" key="4">
    <source>
        <dbReference type="ARBA" id="ARBA00023163"/>
    </source>
</evidence>
<evidence type="ECO:0000313" key="10">
    <source>
        <dbReference type="EMBL" id="MFC4836401.1"/>
    </source>
</evidence>
<dbReference type="PANTHER" id="PTHR48111:SF72">
    <property type="entry name" value="SENSORY TRANSDUCTION PROTEIN REGX3"/>
    <property type="match status" value="1"/>
</dbReference>
<dbReference type="SUPFAM" id="SSF52172">
    <property type="entry name" value="CheY-like"/>
    <property type="match status" value="1"/>
</dbReference>
<keyword evidence="2" id="KW-0805">Transcription regulation</keyword>
<dbReference type="Proteomes" id="UP001595909">
    <property type="component" value="Unassembled WGS sequence"/>
</dbReference>